<feature type="transmembrane region" description="Helical" evidence="5">
    <location>
        <begin position="71"/>
        <end position="99"/>
    </location>
</feature>
<evidence type="ECO:0000256" key="1">
    <source>
        <dbReference type="ARBA" id="ARBA00004141"/>
    </source>
</evidence>
<keyword evidence="3 5" id="KW-1133">Transmembrane helix</keyword>
<dbReference type="OrthoDB" id="9806894at2"/>
<feature type="transmembrane region" description="Helical" evidence="5">
    <location>
        <begin position="31"/>
        <end position="51"/>
    </location>
</feature>
<dbReference type="PANTHER" id="PTHR36926:SF1">
    <property type="entry name" value="COLICIN V PRODUCTION PROTEIN"/>
    <property type="match status" value="1"/>
</dbReference>
<evidence type="ECO:0000256" key="2">
    <source>
        <dbReference type="ARBA" id="ARBA00022692"/>
    </source>
</evidence>
<comment type="subcellular location">
    <subcellularLocation>
        <location evidence="1">Membrane</location>
        <topology evidence="1">Multi-pass membrane protein</topology>
    </subcellularLocation>
</comment>
<gene>
    <name evidence="6" type="ORF">EI545_01450</name>
</gene>
<keyword evidence="4 5" id="KW-0472">Membrane</keyword>
<evidence type="ECO:0000313" key="7">
    <source>
        <dbReference type="Proteomes" id="UP000282002"/>
    </source>
</evidence>
<dbReference type="InterPro" id="IPR052719">
    <property type="entry name" value="CvpA-like"/>
</dbReference>
<dbReference type="KEGG" id="taw:EI545_01450"/>
<organism evidence="6 7">
    <name type="scientific">Tabrizicola piscis</name>
    <dbReference type="NCBI Taxonomy" id="2494374"/>
    <lineage>
        <taxon>Bacteria</taxon>
        <taxon>Pseudomonadati</taxon>
        <taxon>Pseudomonadota</taxon>
        <taxon>Alphaproteobacteria</taxon>
        <taxon>Rhodobacterales</taxon>
        <taxon>Paracoccaceae</taxon>
        <taxon>Tabrizicola</taxon>
    </lineage>
</organism>
<evidence type="ECO:0000313" key="6">
    <source>
        <dbReference type="EMBL" id="AZL57625.1"/>
    </source>
</evidence>
<name>A0A3S8U235_9RHOB</name>
<dbReference type="Pfam" id="PF02674">
    <property type="entry name" value="Colicin_V"/>
    <property type="match status" value="1"/>
</dbReference>
<dbReference type="RefSeq" id="WP_125323813.1">
    <property type="nucleotide sequence ID" value="NZ_CP034328.1"/>
</dbReference>
<feature type="transmembrane region" description="Helical" evidence="5">
    <location>
        <begin position="111"/>
        <end position="131"/>
    </location>
</feature>
<sequence length="210" mass="21576">MENLTAVDGGAAIIILVSSILAFSRGLVRELMAILGWVGAAIAAYYFAPGVQPLVKELPVVGEFLSDSCELSVVAAFAGVFVVGLIVAALFTPLFSGAVQRSAIGGIDQALGFLFGAARGVLLIAIAFIVYDRVLSDQAIPMVDNSRTALVFANFQANIDENIPSDAPGWIVDRYNDLTNVCATGGAPVVPEAAPTTAPDPAPAAPATNG</sequence>
<reference evidence="6 7" key="1">
    <citation type="submission" date="2018-12" db="EMBL/GenBank/DDBJ databases">
        <title>Complete genome sequencing of Tabrizicola sp. K13M18.</title>
        <authorList>
            <person name="Bae J.-W."/>
        </authorList>
    </citation>
    <scope>NUCLEOTIDE SEQUENCE [LARGE SCALE GENOMIC DNA]</scope>
    <source>
        <strain evidence="6 7">K13M18</strain>
    </source>
</reference>
<dbReference type="GO" id="GO:0016020">
    <property type="term" value="C:membrane"/>
    <property type="evidence" value="ECO:0007669"/>
    <property type="project" value="UniProtKB-SubCell"/>
</dbReference>
<dbReference type="Proteomes" id="UP000282002">
    <property type="component" value="Chromosome"/>
</dbReference>
<keyword evidence="7" id="KW-1185">Reference proteome</keyword>
<dbReference type="GO" id="GO:0009403">
    <property type="term" value="P:toxin biosynthetic process"/>
    <property type="evidence" value="ECO:0007669"/>
    <property type="project" value="InterPro"/>
</dbReference>
<dbReference type="PANTHER" id="PTHR36926">
    <property type="entry name" value="COLICIN V PRODUCTION PROTEIN"/>
    <property type="match status" value="1"/>
</dbReference>
<evidence type="ECO:0000256" key="4">
    <source>
        <dbReference type="ARBA" id="ARBA00023136"/>
    </source>
</evidence>
<dbReference type="InterPro" id="IPR003825">
    <property type="entry name" value="Colicin-V_CvpA"/>
</dbReference>
<dbReference type="AlphaFoldDB" id="A0A3S8U235"/>
<feature type="transmembrane region" description="Helical" evidence="5">
    <location>
        <begin position="6"/>
        <end position="24"/>
    </location>
</feature>
<accession>A0A3S8U235</accession>
<keyword evidence="2 5" id="KW-0812">Transmembrane</keyword>
<evidence type="ECO:0000256" key="5">
    <source>
        <dbReference type="SAM" id="Phobius"/>
    </source>
</evidence>
<evidence type="ECO:0000256" key="3">
    <source>
        <dbReference type="ARBA" id="ARBA00022989"/>
    </source>
</evidence>
<proteinExistence type="predicted"/>
<dbReference type="EMBL" id="CP034328">
    <property type="protein sequence ID" value="AZL57625.1"/>
    <property type="molecule type" value="Genomic_DNA"/>
</dbReference>
<protein>
    <submittedName>
        <fullName evidence="6">CvpA family protein</fullName>
    </submittedName>
</protein>